<reference evidence="1" key="1">
    <citation type="submission" date="2010-01" db="EMBL/GenBank/DDBJ databases">
        <title>Genome fragments of uncultured bacteria from the North Pacific subtropical Gyre.</title>
        <authorList>
            <person name="Pham V.D."/>
            <person name="Delong E.F."/>
        </authorList>
    </citation>
    <scope>NUCLEOTIDE SEQUENCE</scope>
</reference>
<evidence type="ECO:0000313" key="1">
    <source>
        <dbReference type="EMBL" id="ADI22499.1"/>
    </source>
</evidence>
<protein>
    <submittedName>
        <fullName evidence="1">Uncharacterized protein</fullName>
    </submittedName>
</protein>
<organism evidence="1">
    <name type="scientific">uncultured verrucomicrobium HF0500_08N17</name>
    <dbReference type="NCBI Taxonomy" id="723597"/>
    <lineage>
        <taxon>Bacteria</taxon>
        <taxon>Pseudomonadati</taxon>
        <taxon>Verrucomicrobiota</taxon>
        <taxon>environmental samples</taxon>
    </lineage>
</organism>
<name>E7C4X5_9BACT</name>
<dbReference type="AlphaFoldDB" id="E7C4X5"/>
<dbReference type="EMBL" id="GU567988">
    <property type="protein sequence ID" value="ADI22499.1"/>
    <property type="molecule type" value="Genomic_DNA"/>
</dbReference>
<accession>E7C4X5</accession>
<sequence>MYHRNRFFEVCIPEPKLHRSNKSGKAVASTAGLAKLKIELDERLPANPELTRTE</sequence>
<proteinExistence type="predicted"/>